<feature type="compositionally biased region" description="Basic and acidic residues" evidence="1">
    <location>
        <begin position="1"/>
        <end position="11"/>
    </location>
</feature>
<reference evidence="2 3" key="1">
    <citation type="submission" date="2017-12" db="EMBL/GenBank/DDBJ databases">
        <title>Isolation and characterization of estrogens degradatiion strain Microbacterium hominis SJTG1.</title>
        <authorList>
            <person name="Xiong W."/>
            <person name="Yin C."/>
            <person name="Zheng D."/>
            <person name="Liang R."/>
        </authorList>
    </citation>
    <scope>NUCLEOTIDE SEQUENCE [LARGE SCALE GENOMIC DNA]</scope>
    <source>
        <strain evidence="2 3">SJTG1</strain>
    </source>
</reference>
<accession>A0A2K9DGX5</accession>
<dbReference type="RefSeq" id="WP_101305655.1">
    <property type="nucleotide sequence ID" value="NZ_CP025299.1"/>
</dbReference>
<protein>
    <submittedName>
        <fullName evidence="2">Uncharacterized protein</fullName>
    </submittedName>
</protein>
<dbReference type="AlphaFoldDB" id="A0A2K9DGX5"/>
<gene>
    <name evidence="2" type="ORF">CXR34_04075</name>
</gene>
<name>A0A2K9DGX5_9MICO</name>
<evidence type="ECO:0000313" key="2">
    <source>
        <dbReference type="EMBL" id="AUG28727.1"/>
    </source>
</evidence>
<feature type="region of interest" description="Disordered" evidence="1">
    <location>
        <begin position="1"/>
        <end position="23"/>
    </location>
</feature>
<evidence type="ECO:0000313" key="3">
    <source>
        <dbReference type="Proteomes" id="UP000233276"/>
    </source>
</evidence>
<sequence>MVDVIADHLPEDSAPGGPGAATRAAQSAQKVNAIGDILTFGYLAEGAIVPNTPEGREDLAGSDEFAVFARLPDGGAEGQALIKTSTGLAWGDAGYDGGSF</sequence>
<dbReference type="Proteomes" id="UP000233276">
    <property type="component" value="Chromosome"/>
</dbReference>
<dbReference type="KEGG" id="mhos:CXR34_04075"/>
<proteinExistence type="predicted"/>
<dbReference type="EMBL" id="CP025299">
    <property type="protein sequence ID" value="AUG28727.1"/>
    <property type="molecule type" value="Genomic_DNA"/>
</dbReference>
<evidence type="ECO:0000256" key="1">
    <source>
        <dbReference type="SAM" id="MobiDB-lite"/>
    </source>
</evidence>
<organism evidence="2 3">
    <name type="scientific">Microbacterium hominis</name>
    <dbReference type="NCBI Taxonomy" id="162426"/>
    <lineage>
        <taxon>Bacteria</taxon>
        <taxon>Bacillati</taxon>
        <taxon>Actinomycetota</taxon>
        <taxon>Actinomycetes</taxon>
        <taxon>Micrococcales</taxon>
        <taxon>Microbacteriaceae</taxon>
        <taxon>Microbacterium</taxon>
    </lineage>
</organism>